<reference evidence="1 2" key="2">
    <citation type="journal article" date="2013" name="PLoS ONE">
        <title>Whole genome mapping and re-organization of the nuclear and mitochondrial genomes of Babesia microti isolates.</title>
        <authorList>
            <person name="Cornillot E."/>
            <person name="Dassouli A."/>
            <person name="Garg A."/>
            <person name="Pachikara N."/>
            <person name="Randazzo S."/>
            <person name="Depoix D."/>
            <person name="Carcy B."/>
            <person name="Delbecq S."/>
            <person name="Frutos R."/>
            <person name="Silva J.C."/>
            <person name="Sutton R."/>
            <person name="Krause P.J."/>
            <person name="Mamoun C.B."/>
        </authorList>
    </citation>
    <scope>NUCLEOTIDE SEQUENCE [LARGE SCALE GENOMIC DNA]</scope>
    <source>
        <strain evidence="1 2">RI</strain>
    </source>
</reference>
<dbReference type="KEGG" id="bmic:BMR1_01G03240"/>
<evidence type="ECO:0000313" key="1">
    <source>
        <dbReference type="EMBL" id="CCF73103.1"/>
    </source>
</evidence>
<sequence>MRGNGDYDCRKALALWIRTDASNHGLDNFNTYNTPHSLVDCDMIFKSAGNIWPGIGEEILPNRINWYMCHRRRNMDTRNSIWNNSSNLRREVIQPVVASAMLEFSNEELEQIKMLLQGI</sequence>
<dbReference type="AlphaFoldDB" id="I7I8E0"/>
<dbReference type="EMBL" id="FO082871">
    <property type="protein sequence ID" value="CCF73103.1"/>
    <property type="molecule type" value="Genomic_DNA"/>
</dbReference>
<dbReference type="Proteomes" id="UP000002899">
    <property type="component" value="Chromosome I"/>
</dbReference>
<dbReference type="VEuPathDB" id="PiroplasmaDB:BMR1_01G03240"/>
<dbReference type="RefSeq" id="XP_012647712.1">
    <property type="nucleotide sequence ID" value="XM_012792258.1"/>
</dbReference>
<gene>
    <name evidence="1" type="ORF">BMR1_01G03240</name>
</gene>
<organism evidence="1 2">
    <name type="scientific">Babesia microti (strain RI)</name>
    <dbReference type="NCBI Taxonomy" id="1133968"/>
    <lineage>
        <taxon>Eukaryota</taxon>
        <taxon>Sar</taxon>
        <taxon>Alveolata</taxon>
        <taxon>Apicomplexa</taxon>
        <taxon>Aconoidasida</taxon>
        <taxon>Piroplasmida</taxon>
        <taxon>Babesiidae</taxon>
        <taxon>Babesia</taxon>
    </lineage>
</organism>
<keyword evidence="2" id="KW-1185">Reference proteome</keyword>
<proteinExistence type="predicted"/>
<accession>I7I8E0</accession>
<reference evidence="1 2" key="3">
    <citation type="journal article" date="2016" name="Sci. Rep.">
        <title>Genome-wide diversity and gene expression profiling of Babesia microti isolates identify polymorphic genes that mediate host-pathogen interactions.</title>
        <authorList>
            <person name="Silva J.C."/>
            <person name="Cornillot E."/>
            <person name="McCracken C."/>
            <person name="Usmani-Brown S."/>
            <person name="Dwivedi A."/>
            <person name="Ifeonu O.O."/>
            <person name="Crabtree J."/>
            <person name="Gotia H.T."/>
            <person name="Virji A.Z."/>
            <person name="Reynes C."/>
            <person name="Colinge J."/>
            <person name="Kumar V."/>
            <person name="Lawres L."/>
            <person name="Pazzi J.E."/>
            <person name="Pablo J.V."/>
            <person name="Hung C."/>
            <person name="Brancato J."/>
            <person name="Kumari P."/>
            <person name="Orvis J."/>
            <person name="Tretina K."/>
            <person name="Chibucos M."/>
            <person name="Ott S."/>
            <person name="Sadzewicz L."/>
            <person name="Sengamalay N."/>
            <person name="Shetty A.C."/>
            <person name="Su Q."/>
            <person name="Tallon L."/>
            <person name="Fraser C.M."/>
            <person name="Frutos R."/>
            <person name="Molina D.M."/>
            <person name="Krause P.J."/>
            <person name="Ben Mamoun C."/>
        </authorList>
    </citation>
    <scope>NUCLEOTIDE SEQUENCE [LARGE SCALE GENOMIC DNA]</scope>
    <source>
        <strain evidence="1 2">RI</strain>
    </source>
</reference>
<evidence type="ECO:0000313" key="2">
    <source>
        <dbReference type="Proteomes" id="UP000002899"/>
    </source>
</evidence>
<dbReference type="GeneID" id="24423723"/>
<protein>
    <submittedName>
        <fullName evidence="1">Uncharacterized protein</fullName>
    </submittedName>
</protein>
<reference evidence="1 2" key="1">
    <citation type="journal article" date="2012" name="Nucleic Acids Res.">
        <title>Sequencing of the smallest Apicomplexan genome from the human pathogen Babesia microti.</title>
        <authorList>
            <person name="Cornillot E."/>
            <person name="Hadj-Kaddour K."/>
            <person name="Dassouli A."/>
            <person name="Noel B."/>
            <person name="Ranwez V."/>
            <person name="Vacherie B."/>
            <person name="Augagneur Y."/>
            <person name="Bres V."/>
            <person name="Duclos A."/>
            <person name="Randazzo S."/>
            <person name="Carcy B."/>
            <person name="Debierre-Grockiego F."/>
            <person name="Delbecq S."/>
            <person name="Moubri-Menage K."/>
            <person name="Shams-Eldin H."/>
            <person name="Usmani-Brown S."/>
            <person name="Bringaud F."/>
            <person name="Wincker P."/>
            <person name="Vivares C.P."/>
            <person name="Schwarz R.T."/>
            <person name="Schetters T.P."/>
            <person name="Krause P.J."/>
            <person name="Gorenflot A."/>
            <person name="Berry V."/>
            <person name="Barbe V."/>
            <person name="Ben Mamoun C."/>
        </authorList>
    </citation>
    <scope>NUCLEOTIDE SEQUENCE [LARGE SCALE GENOMIC DNA]</scope>
    <source>
        <strain evidence="1 2">RI</strain>
    </source>
</reference>
<name>I7I8E0_BABMR</name>